<reference evidence="2" key="1">
    <citation type="journal article" date="2011" name="PLoS Genet.">
        <title>Genomic analysis of the necrotrophic fungal pathogens Sclerotinia sclerotiorum and Botrytis cinerea.</title>
        <authorList>
            <person name="Amselem J."/>
            <person name="Cuomo C.A."/>
            <person name="van Kan J.A."/>
            <person name="Viaud M."/>
            <person name="Benito E.P."/>
            <person name="Couloux A."/>
            <person name="Coutinho P.M."/>
            <person name="de Vries R.P."/>
            <person name="Dyer P.S."/>
            <person name="Fillinger S."/>
            <person name="Fournier E."/>
            <person name="Gout L."/>
            <person name="Hahn M."/>
            <person name="Kohn L."/>
            <person name="Lapalu N."/>
            <person name="Plummer K.M."/>
            <person name="Pradier J.M."/>
            <person name="Quevillon E."/>
            <person name="Sharon A."/>
            <person name="Simon A."/>
            <person name="ten Have A."/>
            <person name="Tudzynski B."/>
            <person name="Tudzynski P."/>
            <person name="Wincker P."/>
            <person name="Andrew M."/>
            <person name="Anthouard V."/>
            <person name="Beever R.E."/>
            <person name="Beffa R."/>
            <person name="Benoit I."/>
            <person name="Bouzid O."/>
            <person name="Brault B."/>
            <person name="Chen Z."/>
            <person name="Choquer M."/>
            <person name="Collemare J."/>
            <person name="Cotton P."/>
            <person name="Danchin E.G."/>
            <person name="Da Silva C."/>
            <person name="Gautier A."/>
            <person name="Giraud C."/>
            <person name="Giraud T."/>
            <person name="Gonzalez C."/>
            <person name="Grossetete S."/>
            <person name="Guldener U."/>
            <person name="Henrissat B."/>
            <person name="Howlett B.J."/>
            <person name="Kodira C."/>
            <person name="Kretschmer M."/>
            <person name="Lappartient A."/>
            <person name="Leroch M."/>
            <person name="Levis C."/>
            <person name="Mauceli E."/>
            <person name="Neuveglise C."/>
            <person name="Oeser B."/>
            <person name="Pearson M."/>
            <person name="Poulain J."/>
            <person name="Poussereau N."/>
            <person name="Quesneville H."/>
            <person name="Rascle C."/>
            <person name="Schumacher J."/>
            <person name="Segurens B."/>
            <person name="Sexton A."/>
            <person name="Silva E."/>
            <person name="Sirven C."/>
            <person name="Soanes D.M."/>
            <person name="Talbot N.J."/>
            <person name="Templeton M."/>
            <person name="Yandava C."/>
            <person name="Yarden O."/>
            <person name="Zeng Q."/>
            <person name="Rollins J.A."/>
            <person name="Lebrun M.H."/>
            <person name="Dickman M."/>
        </authorList>
    </citation>
    <scope>NUCLEOTIDE SEQUENCE [LARGE SCALE GENOMIC DNA]</scope>
    <source>
        <strain evidence="2">T4</strain>
    </source>
</reference>
<dbReference type="AlphaFoldDB" id="G2XVJ2"/>
<name>G2XVJ2_BOTF4</name>
<evidence type="ECO:0000313" key="2">
    <source>
        <dbReference type="Proteomes" id="UP000008177"/>
    </source>
</evidence>
<protein>
    <submittedName>
        <fullName evidence="1">Uncharacterized protein</fullName>
    </submittedName>
</protein>
<dbReference type="HOGENOM" id="CLU_3142835_0_0_1"/>
<organism evidence="1 2">
    <name type="scientific">Botryotinia fuckeliana (strain T4)</name>
    <name type="common">Noble rot fungus</name>
    <name type="synonym">Botrytis cinerea</name>
    <dbReference type="NCBI Taxonomy" id="999810"/>
    <lineage>
        <taxon>Eukaryota</taxon>
        <taxon>Fungi</taxon>
        <taxon>Dikarya</taxon>
        <taxon>Ascomycota</taxon>
        <taxon>Pezizomycotina</taxon>
        <taxon>Leotiomycetes</taxon>
        <taxon>Helotiales</taxon>
        <taxon>Sclerotiniaceae</taxon>
        <taxon>Botrytis</taxon>
    </lineage>
</organism>
<dbReference type="EMBL" id="FQ790271">
    <property type="protein sequence ID" value="CCD44512.1"/>
    <property type="molecule type" value="Genomic_DNA"/>
</dbReference>
<accession>G2XVJ2</accession>
<dbReference type="InParanoid" id="G2XVJ2"/>
<proteinExistence type="predicted"/>
<gene>
    <name evidence="1" type="ORF">BofuT4_uP054130.1</name>
</gene>
<sequence>MNQCLLYLSHVSSIQSDPIASGIRVTAIPNGKEFPLITSLVKGRISAAS</sequence>
<dbReference type="Proteomes" id="UP000008177">
    <property type="component" value="Unplaced contigs"/>
</dbReference>
<evidence type="ECO:0000313" key="1">
    <source>
        <dbReference type="EMBL" id="CCD44512.1"/>
    </source>
</evidence>